<dbReference type="EMBL" id="CAAALY010076019">
    <property type="protein sequence ID" value="VEL25750.1"/>
    <property type="molecule type" value="Genomic_DNA"/>
</dbReference>
<evidence type="ECO:0000313" key="1">
    <source>
        <dbReference type="EMBL" id="VEL25750.1"/>
    </source>
</evidence>
<dbReference type="AlphaFoldDB" id="A0A3S5A294"/>
<accession>A0A3S5A294</accession>
<evidence type="ECO:0000313" key="2">
    <source>
        <dbReference type="Proteomes" id="UP000784294"/>
    </source>
</evidence>
<keyword evidence="2" id="KW-1185">Reference proteome</keyword>
<organism evidence="1 2">
    <name type="scientific">Protopolystoma xenopodis</name>
    <dbReference type="NCBI Taxonomy" id="117903"/>
    <lineage>
        <taxon>Eukaryota</taxon>
        <taxon>Metazoa</taxon>
        <taxon>Spiralia</taxon>
        <taxon>Lophotrochozoa</taxon>
        <taxon>Platyhelminthes</taxon>
        <taxon>Monogenea</taxon>
        <taxon>Polyopisthocotylea</taxon>
        <taxon>Polystomatidea</taxon>
        <taxon>Polystomatidae</taxon>
        <taxon>Protopolystoma</taxon>
    </lineage>
</organism>
<gene>
    <name evidence="1" type="ORF">PXEA_LOCUS19190</name>
</gene>
<name>A0A3S5A294_9PLAT</name>
<proteinExistence type="predicted"/>
<protein>
    <submittedName>
        <fullName evidence="1">Uncharacterized protein</fullName>
    </submittedName>
</protein>
<sequence length="60" mass="6987">MDKDCPNSKIHEFRCGIDLSPYSDLKTELIWELGGVPIGRMDKTDPRYSYVKQKDKVGRR</sequence>
<reference evidence="1" key="1">
    <citation type="submission" date="2018-11" db="EMBL/GenBank/DDBJ databases">
        <authorList>
            <consortium name="Pathogen Informatics"/>
        </authorList>
    </citation>
    <scope>NUCLEOTIDE SEQUENCE</scope>
</reference>
<dbReference type="Proteomes" id="UP000784294">
    <property type="component" value="Unassembled WGS sequence"/>
</dbReference>
<comment type="caution">
    <text evidence="1">The sequence shown here is derived from an EMBL/GenBank/DDBJ whole genome shotgun (WGS) entry which is preliminary data.</text>
</comment>